<comment type="caution">
    <text evidence="3">The sequence shown here is derived from an EMBL/GenBank/DDBJ whole genome shotgun (WGS) entry which is preliminary data.</text>
</comment>
<dbReference type="InterPro" id="IPR029058">
    <property type="entry name" value="AB_hydrolase_fold"/>
</dbReference>
<keyword evidence="1" id="KW-0378">Hydrolase</keyword>
<evidence type="ECO:0000256" key="1">
    <source>
        <dbReference type="ARBA" id="ARBA00022801"/>
    </source>
</evidence>
<evidence type="ECO:0000313" key="4">
    <source>
        <dbReference type="Proteomes" id="UP000245909"/>
    </source>
</evidence>
<name>A0A2U0SKV8_9PAST</name>
<dbReference type="SUPFAM" id="SSF53474">
    <property type="entry name" value="alpha/beta-Hydrolases"/>
    <property type="match status" value="1"/>
</dbReference>
<organism evidence="3 4">
    <name type="scientific">Alitibacter langaaensis DSM 22999</name>
    <dbReference type="NCBI Taxonomy" id="1122935"/>
    <lineage>
        <taxon>Bacteria</taxon>
        <taxon>Pseudomonadati</taxon>
        <taxon>Pseudomonadota</taxon>
        <taxon>Gammaproteobacteria</taxon>
        <taxon>Pasteurellales</taxon>
        <taxon>Pasteurellaceae</taxon>
        <taxon>Alitibacter</taxon>
    </lineage>
</organism>
<protein>
    <submittedName>
        <fullName evidence="3">Esterase</fullName>
    </submittedName>
</protein>
<dbReference type="RefSeq" id="WP_116632414.1">
    <property type="nucleotide sequence ID" value="NZ_QENU01000017.1"/>
</dbReference>
<keyword evidence="4" id="KW-1185">Reference proteome</keyword>
<reference evidence="3 4" key="1">
    <citation type="submission" date="2018-05" db="EMBL/GenBank/DDBJ databases">
        <title>Genomic Encyclopedia of Type Strains, Phase IV (KMG-IV): sequencing the most valuable type-strain genomes for metagenomic binning, comparative biology and taxonomic classification.</title>
        <authorList>
            <person name="Goeker M."/>
        </authorList>
    </citation>
    <scope>NUCLEOTIDE SEQUENCE [LARGE SCALE GENOMIC DNA]</scope>
    <source>
        <strain evidence="3 4">DSM 22999</strain>
    </source>
</reference>
<evidence type="ECO:0000313" key="3">
    <source>
        <dbReference type="EMBL" id="PVX31969.1"/>
    </source>
</evidence>
<evidence type="ECO:0000259" key="2">
    <source>
        <dbReference type="Pfam" id="PF00561"/>
    </source>
</evidence>
<feature type="domain" description="AB hydrolase-1" evidence="2">
    <location>
        <begin position="17"/>
        <end position="247"/>
    </location>
</feature>
<dbReference type="Proteomes" id="UP000245909">
    <property type="component" value="Unassembled WGS sequence"/>
</dbReference>
<accession>A0A2U0SKV8</accession>
<dbReference type="PANTHER" id="PTHR46118">
    <property type="entry name" value="PROTEIN ABHD11"/>
    <property type="match status" value="1"/>
</dbReference>
<dbReference type="PRINTS" id="PR00412">
    <property type="entry name" value="EPOXHYDRLASE"/>
</dbReference>
<dbReference type="Pfam" id="PF00561">
    <property type="entry name" value="Abhydrolase_1"/>
    <property type="match status" value="1"/>
</dbReference>
<dbReference type="InterPro" id="IPR000639">
    <property type="entry name" value="Epox_hydrolase-like"/>
</dbReference>
<sequence>MLLNYQLTQSEQAQNRPTLVFLHGLFGDLNNLGIIARAFSENYDILRVDLRNHGQSFHSDEMNYSLMAQDILTLLESLAIDNAILIGHSMGGKTTMAAAALRPDLIRKLVVIDIAPVNYNAMRNNNEHAQEFAALYAVKNADASTRQQAKPILEDYIQQPATVQFLLKAFDADKPDKTRFNLTALERNYQKIMDWTPVFYDNPTLFIKGGLSDYILASYTDLILAQFPKATSFTINGAHHWVHAEKPEFVVRAITRFLQSN</sequence>
<dbReference type="GO" id="GO:0016787">
    <property type="term" value="F:hydrolase activity"/>
    <property type="evidence" value="ECO:0007669"/>
    <property type="project" value="UniProtKB-KW"/>
</dbReference>
<gene>
    <name evidence="3" type="ORF">C8D76_11718</name>
</gene>
<dbReference type="InterPro" id="IPR000073">
    <property type="entry name" value="AB_hydrolase_1"/>
</dbReference>
<dbReference type="EMBL" id="QENU01000017">
    <property type="protein sequence ID" value="PVX31969.1"/>
    <property type="molecule type" value="Genomic_DNA"/>
</dbReference>
<dbReference type="Gene3D" id="3.40.50.1820">
    <property type="entry name" value="alpha/beta hydrolase"/>
    <property type="match status" value="1"/>
</dbReference>
<proteinExistence type="predicted"/>
<dbReference type="AlphaFoldDB" id="A0A2U0SKV8"/>
<dbReference type="PRINTS" id="PR00111">
    <property type="entry name" value="ABHYDROLASE"/>
</dbReference>
<dbReference type="PANTHER" id="PTHR46118:SF4">
    <property type="entry name" value="PROTEIN ABHD11"/>
    <property type="match status" value="1"/>
</dbReference>
<dbReference type="OrthoDB" id="9808398at2"/>